<dbReference type="AlphaFoldDB" id="A0A6J7PUV0"/>
<dbReference type="PANTHER" id="PTHR33375">
    <property type="entry name" value="CHROMOSOME-PARTITIONING PROTEIN PARB-RELATED"/>
    <property type="match status" value="1"/>
</dbReference>
<dbReference type="EMBL" id="CAFBLT010000001">
    <property type="protein sequence ID" value="CAB4872811.1"/>
    <property type="molecule type" value="Genomic_DNA"/>
</dbReference>
<dbReference type="EMBL" id="CAFABE010000004">
    <property type="protein sequence ID" value="CAB4817134.1"/>
    <property type="molecule type" value="Genomic_DNA"/>
</dbReference>
<keyword evidence="3" id="KW-0238">DNA-binding</keyword>
<dbReference type="Pfam" id="PF02195">
    <property type="entry name" value="ParB_N"/>
    <property type="match status" value="1"/>
</dbReference>
<dbReference type="Pfam" id="PF17762">
    <property type="entry name" value="HTH_ParB"/>
    <property type="match status" value="1"/>
</dbReference>
<dbReference type="Gene3D" id="3.90.1530.30">
    <property type="match status" value="1"/>
</dbReference>
<dbReference type="SUPFAM" id="SSF110849">
    <property type="entry name" value="ParB/Sulfiredoxin"/>
    <property type="match status" value="1"/>
</dbReference>
<dbReference type="InterPro" id="IPR003115">
    <property type="entry name" value="ParB_N"/>
</dbReference>
<feature type="region of interest" description="Disordered" evidence="4">
    <location>
        <begin position="226"/>
        <end position="258"/>
    </location>
</feature>
<dbReference type="InterPro" id="IPR050336">
    <property type="entry name" value="Chromosome_partition/occlusion"/>
</dbReference>
<evidence type="ECO:0000256" key="1">
    <source>
        <dbReference type="ARBA" id="ARBA00006295"/>
    </source>
</evidence>
<evidence type="ECO:0000256" key="4">
    <source>
        <dbReference type="SAM" id="MobiDB-lite"/>
    </source>
</evidence>
<evidence type="ECO:0000256" key="2">
    <source>
        <dbReference type="ARBA" id="ARBA00022829"/>
    </source>
</evidence>
<comment type="similarity">
    <text evidence="1">Belongs to the ParB family.</text>
</comment>
<dbReference type="InterPro" id="IPR036086">
    <property type="entry name" value="ParB/Sulfiredoxin_sf"/>
</dbReference>
<dbReference type="InterPro" id="IPR057240">
    <property type="entry name" value="ParB_dimer_C"/>
</dbReference>
<dbReference type="SMART" id="SM00470">
    <property type="entry name" value="ParB"/>
    <property type="match status" value="1"/>
</dbReference>
<name>A0A6J7PUV0_9ZZZZ</name>
<proteinExistence type="inferred from homology"/>
<evidence type="ECO:0000313" key="8">
    <source>
        <dbReference type="EMBL" id="CAB5008355.1"/>
    </source>
</evidence>
<dbReference type="GO" id="GO:0045881">
    <property type="term" value="P:positive regulation of sporulation resulting in formation of a cellular spore"/>
    <property type="evidence" value="ECO:0007669"/>
    <property type="project" value="TreeGrafter"/>
</dbReference>
<dbReference type="EMBL" id="CAFBPM010000001">
    <property type="protein sequence ID" value="CAB5008355.1"/>
    <property type="molecule type" value="Genomic_DNA"/>
</dbReference>
<dbReference type="GO" id="GO:0005694">
    <property type="term" value="C:chromosome"/>
    <property type="evidence" value="ECO:0007669"/>
    <property type="project" value="TreeGrafter"/>
</dbReference>
<dbReference type="Pfam" id="PF23552">
    <property type="entry name" value="ParB_C"/>
    <property type="match status" value="1"/>
</dbReference>
<evidence type="ECO:0000313" key="7">
    <source>
        <dbReference type="EMBL" id="CAB4872811.1"/>
    </source>
</evidence>
<reference evidence="8" key="1">
    <citation type="submission" date="2020-05" db="EMBL/GenBank/DDBJ databases">
        <authorList>
            <person name="Chiriac C."/>
            <person name="Salcher M."/>
            <person name="Ghai R."/>
            <person name="Kavagutti S V."/>
        </authorList>
    </citation>
    <scope>NUCLEOTIDE SEQUENCE</scope>
</reference>
<dbReference type="NCBIfam" id="TIGR00180">
    <property type="entry name" value="parB_part"/>
    <property type="match status" value="1"/>
</dbReference>
<dbReference type="GO" id="GO:0003677">
    <property type="term" value="F:DNA binding"/>
    <property type="evidence" value="ECO:0007669"/>
    <property type="project" value="UniProtKB-KW"/>
</dbReference>
<feature type="domain" description="ParB-like N-terminal" evidence="5">
    <location>
        <begin position="28"/>
        <end position="121"/>
    </location>
</feature>
<dbReference type="GO" id="GO:0007059">
    <property type="term" value="P:chromosome segregation"/>
    <property type="evidence" value="ECO:0007669"/>
    <property type="project" value="UniProtKB-KW"/>
</dbReference>
<protein>
    <submittedName>
        <fullName evidence="8">Unannotated protein</fullName>
    </submittedName>
</protein>
<dbReference type="InterPro" id="IPR004437">
    <property type="entry name" value="ParB/RepB/Spo0J"/>
</dbReference>
<evidence type="ECO:0000313" key="6">
    <source>
        <dbReference type="EMBL" id="CAB4817134.1"/>
    </source>
</evidence>
<accession>A0A6J7PUV0</accession>
<dbReference type="Gene3D" id="1.10.10.2830">
    <property type="match status" value="1"/>
</dbReference>
<dbReference type="FunFam" id="1.10.10.2830:FF:000001">
    <property type="entry name" value="Chromosome partitioning protein ParB"/>
    <property type="match status" value="1"/>
</dbReference>
<gene>
    <name evidence="6" type="ORF">UFOPK3164_00151</name>
    <name evidence="7" type="ORF">UFOPK3427_00918</name>
    <name evidence="8" type="ORF">UFOPK4112_00167</name>
</gene>
<dbReference type="InterPro" id="IPR041468">
    <property type="entry name" value="HTH_ParB/Spo0J"/>
</dbReference>
<evidence type="ECO:0000256" key="3">
    <source>
        <dbReference type="ARBA" id="ARBA00023125"/>
    </source>
</evidence>
<keyword evidence="2" id="KW-0159">Chromosome partition</keyword>
<feature type="compositionally biased region" description="Acidic residues" evidence="4">
    <location>
        <begin position="227"/>
        <end position="239"/>
    </location>
</feature>
<dbReference type="FunFam" id="3.90.1530.30:FF:000001">
    <property type="entry name" value="Chromosome partitioning protein ParB"/>
    <property type="match status" value="1"/>
</dbReference>
<sequence length="310" mass="33809">MARRSGLGKGLGSLIPTETSNGEGEILRELAIGVIQANAYQPRSTFDEEQMVSLAASIRELGVLQPVLVRPLDENEETFELIAGERRWRAARRAGLATIPALVRSSTTDQNSLEQALVENVQRADLNALEEAAAYQQLIDEFSLTHDQVAARVGKSRTSVTNTLRLLQLPSGVQRALAEGEISAGHARALLGTPDRALQEQLVARVVAGALSVRATEELVRSGGVEVEVDFEPGDDNDTEGAKPVPHPRRTGPRPLPPPAVLELEELLSTYLDTRVKVDLSTRKGRLMVEFATLEDLERIYRQMLGNQPS</sequence>
<evidence type="ECO:0000259" key="5">
    <source>
        <dbReference type="SMART" id="SM00470"/>
    </source>
</evidence>
<dbReference type="SUPFAM" id="SSF109709">
    <property type="entry name" value="KorB DNA-binding domain-like"/>
    <property type="match status" value="1"/>
</dbReference>
<organism evidence="8">
    <name type="scientific">freshwater metagenome</name>
    <dbReference type="NCBI Taxonomy" id="449393"/>
    <lineage>
        <taxon>unclassified sequences</taxon>
        <taxon>metagenomes</taxon>
        <taxon>ecological metagenomes</taxon>
    </lineage>
</organism>
<dbReference type="PANTHER" id="PTHR33375:SF1">
    <property type="entry name" value="CHROMOSOME-PARTITIONING PROTEIN PARB-RELATED"/>
    <property type="match status" value="1"/>
</dbReference>